<dbReference type="EMBL" id="CAJFCW020000005">
    <property type="protein sequence ID" value="CAG9120622.1"/>
    <property type="molecule type" value="Genomic_DNA"/>
</dbReference>
<protein>
    <recommendedName>
        <fullName evidence="6">Large ribosomal subunit protein mL49</fullName>
    </recommendedName>
    <alternativeName>
        <fullName evidence="7">39S ribosomal protein L49, mitochondrial</fullName>
    </alternativeName>
</protein>
<dbReference type="EMBL" id="CAJFDH010000005">
    <property type="protein sequence ID" value="CAD5225261.1"/>
    <property type="molecule type" value="Genomic_DNA"/>
</dbReference>
<dbReference type="PANTHER" id="PTHR13477:SF0">
    <property type="entry name" value="LARGE RIBOSOMAL SUBUNIT PROTEIN ML49"/>
    <property type="match status" value="1"/>
</dbReference>
<organism evidence="8 9">
    <name type="scientific">Bursaphelenchus okinawaensis</name>
    <dbReference type="NCBI Taxonomy" id="465554"/>
    <lineage>
        <taxon>Eukaryota</taxon>
        <taxon>Metazoa</taxon>
        <taxon>Ecdysozoa</taxon>
        <taxon>Nematoda</taxon>
        <taxon>Chromadorea</taxon>
        <taxon>Rhabditida</taxon>
        <taxon>Tylenchina</taxon>
        <taxon>Tylenchomorpha</taxon>
        <taxon>Aphelenchoidea</taxon>
        <taxon>Aphelenchoididae</taxon>
        <taxon>Bursaphelenchus</taxon>
    </lineage>
</organism>
<dbReference type="InterPro" id="IPR007740">
    <property type="entry name" value="Ribosomal_mL49"/>
</dbReference>
<dbReference type="Gene3D" id="3.30.780.10">
    <property type="entry name" value="SUI1-like domain"/>
    <property type="match status" value="1"/>
</dbReference>
<comment type="subcellular location">
    <subcellularLocation>
        <location evidence="1">Mitochondrion</location>
    </subcellularLocation>
</comment>
<comment type="similarity">
    <text evidence="2">Belongs to the mitochondrion-specific ribosomal protein mL49 family.</text>
</comment>
<keyword evidence="9" id="KW-1185">Reference proteome</keyword>
<dbReference type="Proteomes" id="UP000614601">
    <property type="component" value="Unassembled WGS sequence"/>
</dbReference>
<sequence>MLRKIASNIPKCRRHQQLADSFRFLSTSSEENVWEDPWKHAVPKKEETYTSFEEVNVDWKLVERLLPRDLIPEPPTNQKVTPSGWRPPKDPVPDLPYFIKRTRFHLPAVYLSRKRDQLDVRTMQYEYKELVTLKNVYGDVFAAEKDLKEFLEQRLGHPVGIFANELQGRIVVCGADMTDIEAFVFEKGF</sequence>
<dbReference type="GO" id="GO:0005762">
    <property type="term" value="C:mitochondrial large ribosomal subunit"/>
    <property type="evidence" value="ECO:0007669"/>
    <property type="project" value="TreeGrafter"/>
</dbReference>
<name>A0A811LAN0_9BILA</name>
<comment type="caution">
    <text evidence="8">The sequence shown here is derived from an EMBL/GenBank/DDBJ whole genome shotgun (WGS) entry which is preliminary data.</text>
</comment>
<evidence type="ECO:0000256" key="1">
    <source>
        <dbReference type="ARBA" id="ARBA00004173"/>
    </source>
</evidence>
<dbReference type="PANTHER" id="PTHR13477">
    <property type="entry name" value="MITOCHONDRIAL 39S RIBOSOMAL PROTEIN L49"/>
    <property type="match status" value="1"/>
</dbReference>
<dbReference type="Pfam" id="PF05046">
    <property type="entry name" value="Img2"/>
    <property type="match status" value="1"/>
</dbReference>
<dbReference type="AlphaFoldDB" id="A0A811LAN0"/>
<proteinExistence type="inferred from homology"/>
<reference evidence="8" key="1">
    <citation type="submission" date="2020-09" db="EMBL/GenBank/DDBJ databases">
        <authorList>
            <person name="Kikuchi T."/>
        </authorList>
    </citation>
    <scope>NUCLEOTIDE SEQUENCE</scope>
    <source>
        <strain evidence="8">SH1</strain>
    </source>
</reference>
<evidence type="ECO:0000313" key="9">
    <source>
        <dbReference type="Proteomes" id="UP000614601"/>
    </source>
</evidence>
<keyword evidence="3" id="KW-0689">Ribosomal protein</keyword>
<evidence type="ECO:0000256" key="6">
    <source>
        <dbReference type="ARBA" id="ARBA00035191"/>
    </source>
</evidence>
<evidence type="ECO:0000256" key="5">
    <source>
        <dbReference type="ARBA" id="ARBA00023274"/>
    </source>
</evidence>
<dbReference type="GO" id="GO:0003735">
    <property type="term" value="F:structural constituent of ribosome"/>
    <property type="evidence" value="ECO:0007669"/>
    <property type="project" value="InterPro"/>
</dbReference>
<dbReference type="GO" id="GO:0006412">
    <property type="term" value="P:translation"/>
    <property type="evidence" value="ECO:0007669"/>
    <property type="project" value="InterPro"/>
</dbReference>
<evidence type="ECO:0000256" key="3">
    <source>
        <dbReference type="ARBA" id="ARBA00022980"/>
    </source>
</evidence>
<keyword evidence="5" id="KW-0687">Ribonucleoprotein</keyword>
<keyword evidence="4" id="KW-0496">Mitochondrion</keyword>
<dbReference type="OrthoDB" id="19439at2759"/>
<dbReference type="FunFam" id="3.30.780.10:FF:000009">
    <property type="entry name" value="39S ribosomal protein L49, mitochondrial"/>
    <property type="match status" value="1"/>
</dbReference>
<accession>A0A811LAN0</accession>
<gene>
    <name evidence="8" type="ORF">BOKJ2_LOCUS11490</name>
</gene>
<evidence type="ECO:0000313" key="8">
    <source>
        <dbReference type="EMBL" id="CAD5225261.1"/>
    </source>
</evidence>
<dbReference type="Proteomes" id="UP000783686">
    <property type="component" value="Unassembled WGS sequence"/>
</dbReference>
<evidence type="ECO:0000256" key="7">
    <source>
        <dbReference type="ARBA" id="ARBA00035545"/>
    </source>
</evidence>
<evidence type="ECO:0000256" key="4">
    <source>
        <dbReference type="ARBA" id="ARBA00023128"/>
    </source>
</evidence>
<evidence type="ECO:0000256" key="2">
    <source>
        <dbReference type="ARBA" id="ARBA00005677"/>
    </source>
</evidence>